<dbReference type="Gene3D" id="3.40.630.30">
    <property type="match status" value="1"/>
</dbReference>
<dbReference type="PANTHER" id="PTHR12327:SF1">
    <property type="entry name" value="ALPHA-TUBULIN N-ACETYLTRANSFERASE 2"/>
    <property type="match status" value="1"/>
</dbReference>
<dbReference type="GO" id="GO:0070507">
    <property type="term" value="P:regulation of microtubule cytoskeleton organization"/>
    <property type="evidence" value="ECO:0007669"/>
    <property type="project" value="UniProtKB-UniRule"/>
</dbReference>
<comment type="function">
    <text evidence="3">Specifically acetylates 'Lys-40' in alpha-tubulin on the lumenal side of microtubules. Promotes microtubule destabilization and accelerates microtubule dynamics; this activity may be independent of acetylation activity. Acetylates alpha-tubulin with a slow enzymatic rate, due to a catalytic site that is not optimized for acetyl transfer. Enters the microtubule through each end and diffuses quickly throughout the lumen of microtubules. Acetylates only long/old microtubules because of its slow acetylation rate since it does not have time to act on dynamically unstable microtubules before the enzyme is released.</text>
</comment>
<dbReference type="Proteomes" id="UP000054047">
    <property type="component" value="Unassembled WGS sequence"/>
</dbReference>
<evidence type="ECO:0000256" key="1">
    <source>
        <dbReference type="ARBA" id="ARBA00022679"/>
    </source>
</evidence>
<keyword evidence="1 3" id="KW-0808">Transferase</keyword>
<comment type="similarity">
    <text evidence="3">Belongs to the acetyltransferase ATAT1 family.</text>
</comment>
<dbReference type="InterPro" id="IPR007965">
    <property type="entry name" value="GNAT_ATAT"/>
</dbReference>
<dbReference type="InterPro" id="IPR038746">
    <property type="entry name" value="Atat"/>
</dbReference>
<evidence type="ECO:0000259" key="5">
    <source>
        <dbReference type="PROSITE" id="PS51730"/>
    </source>
</evidence>
<dbReference type="OrthoDB" id="447510at2759"/>
<evidence type="ECO:0000256" key="3">
    <source>
        <dbReference type="HAMAP-Rule" id="MF_03130"/>
    </source>
</evidence>
<name>A0A0C2CZJ0_9BILA</name>
<evidence type="ECO:0000256" key="4">
    <source>
        <dbReference type="SAM" id="MobiDB-lite"/>
    </source>
</evidence>
<dbReference type="AlphaFoldDB" id="A0A0C2CZJ0"/>
<keyword evidence="2 3" id="KW-0012">Acyltransferase</keyword>
<feature type="domain" description="N-acetyltransferase" evidence="5">
    <location>
        <begin position="1"/>
        <end position="184"/>
    </location>
</feature>
<dbReference type="PANTHER" id="PTHR12327">
    <property type="entry name" value="ALPHA-TUBULIN N-ACETYLTRANSFERASE 1"/>
    <property type="match status" value="1"/>
</dbReference>
<gene>
    <name evidence="6" type="ORF">ANCDUO_07243</name>
</gene>
<proteinExistence type="inferred from homology"/>
<dbReference type="HAMAP" id="MF_03130">
    <property type="entry name" value="mec17"/>
    <property type="match status" value="1"/>
</dbReference>
<evidence type="ECO:0000313" key="7">
    <source>
        <dbReference type="Proteomes" id="UP000054047"/>
    </source>
</evidence>
<dbReference type="PROSITE" id="PS51730">
    <property type="entry name" value="GNAT_ATAT"/>
    <property type="match status" value="1"/>
</dbReference>
<dbReference type="EMBL" id="KN729284">
    <property type="protein sequence ID" value="KIH62473.1"/>
    <property type="molecule type" value="Genomic_DNA"/>
</dbReference>
<dbReference type="GO" id="GO:0005874">
    <property type="term" value="C:microtubule"/>
    <property type="evidence" value="ECO:0007669"/>
    <property type="project" value="InterPro"/>
</dbReference>
<sequence>MEIAYDFSEIFPSEPIQRLDRTQLIRFNPRKFWSVQKAIDALGHLSTEAQGLKRILTTYEKVLNQPDDQFIYLMWQHHPTKPAVSLVIGMLKVGKKHLYLLDENQRKYEEEPLCILDFYIHDSVQRRGNGHQLFDHMLKQESTSAAAVAIDRPSDAFLQFLSKFYGLKKPVWQSTNFVVFPEFFEGKSPVERYDKSGSGCRSEKFGTRRNTDVGYSLNTDLTAPETTGKDTVAGLLHGNMTPELRRIAAPDTPLDRKNRRDFGHQSIW</sequence>
<protein>
    <recommendedName>
        <fullName evidence="3">Alpha-tubulin N-acetyltransferase</fullName>
        <shortName evidence="3">Alpha-TAT</shortName>
        <shortName evidence="3">TAT</shortName>
        <ecNumber evidence="3">2.3.1.108</ecNumber>
    </recommendedName>
    <alternativeName>
        <fullName evidence="3">Acetyltransferase mec-17 homolog</fullName>
    </alternativeName>
</protein>
<accession>A0A0C2CZJ0</accession>
<evidence type="ECO:0000313" key="6">
    <source>
        <dbReference type="EMBL" id="KIH62473.1"/>
    </source>
</evidence>
<comment type="caution">
    <text evidence="3">Lacks conserved residue(s) required for the propagation of feature annotation.</text>
</comment>
<feature type="site" description="Crucial for catalytic activity" evidence="3">
    <location>
        <position position="50"/>
    </location>
</feature>
<evidence type="ECO:0000256" key="2">
    <source>
        <dbReference type="ARBA" id="ARBA00023315"/>
    </source>
</evidence>
<feature type="region of interest" description="Disordered" evidence="4">
    <location>
        <begin position="247"/>
        <end position="268"/>
    </location>
</feature>
<dbReference type="GO" id="GO:0019799">
    <property type="term" value="F:tubulin N-acetyltransferase activity"/>
    <property type="evidence" value="ECO:0007669"/>
    <property type="project" value="UniProtKB-UniRule"/>
</dbReference>
<comment type="catalytic activity">
    <reaction evidence="3">
        <text>L-lysyl-[alpha-tubulin] + acetyl-CoA = N(6)-acetyl-L-lysyl-[alpha-tubulin] + CoA + H(+)</text>
        <dbReference type="Rhea" id="RHEA:15277"/>
        <dbReference type="Rhea" id="RHEA-COMP:11278"/>
        <dbReference type="Rhea" id="RHEA-COMP:11279"/>
        <dbReference type="ChEBI" id="CHEBI:15378"/>
        <dbReference type="ChEBI" id="CHEBI:29969"/>
        <dbReference type="ChEBI" id="CHEBI:57287"/>
        <dbReference type="ChEBI" id="CHEBI:57288"/>
        <dbReference type="ChEBI" id="CHEBI:61930"/>
        <dbReference type="EC" id="2.3.1.108"/>
    </reaction>
</comment>
<dbReference type="Pfam" id="PF05301">
    <property type="entry name" value="Acetyltransf_16"/>
    <property type="match status" value="1"/>
</dbReference>
<feature type="binding site" evidence="3">
    <location>
        <begin position="118"/>
        <end position="131"/>
    </location>
    <ligand>
        <name>acetyl-CoA</name>
        <dbReference type="ChEBI" id="CHEBI:57288"/>
    </ligand>
</feature>
<dbReference type="GO" id="GO:0048666">
    <property type="term" value="P:neuron development"/>
    <property type="evidence" value="ECO:0007669"/>
    <property type="project" value="UniProtKB-UniRule"/>
</dbReference>
<organism evidence="6 7">
    <name type="scientific">Ancylostoma duodenale</name>
    <dbReference type="NCBI Taxonomy" id="51022"/>
    <lineage>
        <taxon>Eukaryota</taxon>
        <taxon>Metazoa</taxon>
        <taxon>Ecdysozoa</taxon>
        <taxon>Nematoda</taxon>
        <taxon>Chromadorea</taxon>
        <taxon>Rhabditida</taxon>
        <taxon>Rhabditina</taxon>
        <taxon>Rhabditomorpha</taxon>
        <taxon>Strongyloidea</taxon>
        <taxon>Ancylostomatidae</taxon>
        <taxon>Ancylostomatinae</taxon>
        <taxon>Ancylostoma</taxon>
    </lineage>
</organism>
<keyword evidence="7" id="KW-1185">Reference proteome</keyword>
<reference evidence="6 7" key="1">
    <citation type="submission" date="2013-12" db="EMBL/GenBank/DDBJ databases">
        <title>Draft genome of the parsitic nematode Ancylostoma duodenale.</title>
        <authorList>
            <person name="Mitreva M."/>
        </authorList>
    </citation>
    <scope>NUCLEOTIDE SEQUENCE [LARGE SCALE GENOMIC DNA]</scope>
    <source>
        <strain evidence="6 7">Zhejiang</strain>
    </source>
</reference>
<dbReference type="EC" id="2.3.1.108" evidence="3"/>